<keyword evidence="3" id="KW-0677">Repeat</keyword>
<keyword evidence="5" id="KW-1185">Reference proteome</keyword>
<dbReference type="PANTHER" id="PTHR24113">
    <property type="entry name" value="RAN GTPASE-ACTIVATING PROTEIN 1"/>
    <property type="match status" value="1"/>
</dbReference>
<dbReference type="AlphaFoldDB" id="A0ABD3NH50"/>
<accession>A0ABD3NH50</accession>
<reference evidence="4 5" key="1">
    <citation type="journal article" date="2020" name="G3 (Bethesda)">
        <title>Improved Reference Genome for Cyclotella cryptica CCMP332, a Model for Cell Wall Morphogenesis, Salinity Adaptation, and Lipid Production in Diatoms (Bacillariophyta).</title>
        <authorList>
            <person name="Roberts W.R."/>
            <person name="Downey K.M."/>
            <person name="Ruck E.C."/>
            <person name="Traller J.C."/>
            <person name="Alverson A.J."/>
        </authorList>
    </citation>
    <scope>NUCLEOTIDE SEQUENCE [LARGE SCALE GENOMIC DNA]</scope>
    <source>
        <strain evidence="4 5">CCMP332</strain>
    </source>
</reference>
<dbReference type="InterPro" id="IPR001611">
    <property type="entry name" value="Leu-rich_rpt"/>
</dbReference>
<evidence type="ECO:0008006" key="6">
    <source>
        <dbReference type="Google" id="ProtNLM"/>
    </source>
</evidence>
<dbReference type="SMART" id="SM00368">
    <property type="entry name" value="LRR_RI"/>
    <property type="match status" value="7"/>
</dbReference>
<dbReference type="InterPro" id="IPR032675">
    <property type="entry name" value="LRR_dom_sf"/>
</dbReference>
<dbReference type="SUPFAM" id="SSF52047">
    <property type="entry name" value="RNI-like"/>
    <property type="match status" value="1"/>
</dbReference>
<evidence type="ECO:0000256" key="2">
    <source>
        <dbReference type="ARBA" id="ARBA00022614"/>
    </source>
</evidence>
<proteinExistence type="predicted"/>
<dbReference type="EMBL" id="JABMIG020000580">
    <property type="protein sequence ID" value="KAL3774713.1"/>
    <property type="molecule type" value="Genomic_DNA"/>
</dbReference>
<evidence type="ECO:0000256" key="1">
    <source>
        <dbReference type="ARBA" id="ARBA00022468"/>
    </source>
</evidence>
<dbReference type="Proteomes" id="UP001516023">
    <property type="component" value="Unassembled WGS sequence"/>
</dbReference>
<dbReference type="Gene3D" id="3.80.10.10">
    <property type="entry name" value="Ribonuclease Inhibitor"/>
    <property type="match status" value="3"/>
</dbReference>
<organism evidence="4 5">
    <name type="scientific">Cyclotella cryptica</name>
    <dbReference type="NCBI Taxonomy" id="29204"/>
    <lineage>
        <taxon>Eukaryota</taxon>
        <taxon>Sar</taxon>
        <taxon>Stramenopiles</taxon>
        <taxon>Ochrophyta</taxon>
        <taxon>Bacillariophyta</taxon>
        <taxon>Coscinodiscophyceae</taxon>
        <taxon>Thalassiosirophycidae</taxon>
        <taxon>Stephanodiscales</taxon>
        <taxon>Stephanodiscaceae</taxon>
        <taxon>Cyclotella</taxon>
    </lineage>
</organism>
<dbReference type="Pfam" id="PF13516">
    <property type="entry name" value="LRR_6"/>
    <property type="match status" value="3"/>
</dbReference>
<name>A0ABD3NH50_9STRA</name>
<dbReference type="InterPro" id="IPR027038">
    <property type="entry name" value="RanGap"/>
</dbReference>
<protein>
    <recommendedName>
        <fullName evidence="6">RNI-like protein</fullName>
    </recommendedName>
</protein>
<dbReference type="GO" id="GO:0005096">
    <property type="term" value="F:GTPase activator activity"/>
    <property type="evidence" value="ECO:0007669"/>
    <property type="project" value="UniProtKB-KW"/>
</dbReference>
<gene>
    <name evidence="4" type="ORF">HJC23_002013</name>
</gene>
<evidence type="ECO:0000256" key="3">
    <source>
        <dbReference type="ARBA" id="ARBA00022737"/>
    </source>
</evidence>
<sequence>MAAHAAADNSGPVASLQAPILERLELNDASLRELGGFGSYTVHQISSALVENTTVTSFKFNNCELDDAGCATIMQALVARHSHQVNAFCLTCRPRTKRISLARNRIGIDGAKHIANFIGSPHAHAHRDDLEPSVYHKSNPICKVCRKERIFSPRFMEDFIRLDLLSNTIKDEGATAIADAIAACDTNIKARSHCIVELGFERNGIRDVGLIPICRMLKTNNTLHTLQLGRNLIGYEGILQLSEALKVNNTLEILSLTGNYAIGDEGARALGLSLKYNSSLKTLLLKKCGISDCGATHLLEALYCDKAADDVYSSSNHSLIERGLSLRTLLSWNNFGYATAQRLKLGFFLCSGQGARYVHSLELDRRLFPPLFYKLWKIDRGEYSGKASANLEVLWCYLRGMPEVVERHEVFK</sequence>
<keyword evidence="2" id="KW-0433">Leucine-rich repeat</keyword>
<comment type="caution">
    <text evidence="4">The sequence shown here is derived from an EMBL/GenBank/DDBJ whole genome shotgun (WGS) entry which is preliminary data.</text>
</comment>
<evidence type="ECO:0000313" key="5">
    <source>
        <dbReference type="Proteomes" id="UP001516023"/>
    </source>
</evidence>
<evidence type="ECO:0000313" key="4">
    <source>
        <dbReference type="EMBL" id="KAL3774713.1"/>
    </source>
</evidence>
<dbReference type="PANTHER" id="PTHR24113:SF12">
    <property type="entry name" value="RAN GTPASE-ACTIVATING PROTEIN 1"/>
    <property type="match status" value="1"/>
</dbReference>
<keyword evidence="1" id="KW-0343">GTPase activation</keyword>